<dbReference type="InterPro" id="IPR036390">
    <property type="entry name" value="WH_DNA-bd_sf"/>
</dbReference>
<feature type="compositionally biased region" description="Low complexity" evidence="2">
    <location>
        <begin position="15"/>
        <end position="48"/>
    </location>
</feature>
<feature type="compositionally biased region" description="Polar residues" evidence="2">
    <location>
        <begin position="1"/>
        <end position="14"/>
    </location>
</feature>
<organism evidence="3 4">
    <name type="scientific">Bifidobacterium gallicum DSM 20093 = LMG 11596</name>
    <dbReference type="NCBI Taxonomy" id="561180"/>
    <lineage>
        <taxon>Bacteria</taxon>
        <taxon>Bacillati</taxon>
        <taxon>Actinomycetota</taxon>
        <taxon>Actinomycetes</taxon>
        <taxon>Bifidobacteriales</taxon>
        <taxon>Bifidobacteriaceae</taxon>
        <taxon>Bifidobacterium</taxon>
    </lineage>
</organism>
<dbReference type="Gene3D" id="3.30.420.40">
    <property type="match status" value="2"/>
</dbReference>
<dbReference type="RefSeq" id="WP_044084507.1">
    <property type="nucleotide sequence ID" value="NZ_ABXB03000003.1"/>
</dbReference>
<evidence type="ECO:0000256" key="2">
    <source>
        <dbReference type="SAM" id="MobiDB-lite"/>
    </source>
</evidence>
<dbReference type="SUPFAM" id="SSF46785">
    <property type="entry name" value="Winged helix' DNA-binding domain"/>
    <property type="match status" value="1"/>
</dbReference>
<evidence type="ECO:0000313" key="4">
    <source>
        <dbReference type="Proteomes" id="UP000029074"/>
    </source>
</evidence>
<dbReference type="AlphaFoldDB" id="A0A087ALT3"/>
<name>A0A087ALT3_9BIFI</name>
<keyword evidence="4" id="KW-1185">Reference proteome</keyword>
<gene>
    <name evidence="3" type="ORF">BGLCM_0404</name>
</gene>
<dbReference type="PANTHER" id="PTHR18964">
    <property type="entry name" value="ROK (REPRESSOR, ORF, KINASE) FAMILY"/>
    <property type="match status" value="1"/>
</dbReference>
<comment type="caution">
    <text evidence="3">The sequence shown here is derived from an EMBL/GenBank/DDBJ whole genome shotgun (WGS) entry which is preliminary data.</text>
</comment>
<protein>
    <submittedName>
        <fullName evidence="3">Repressor in the Rok family protein</fullName>
    </submittedName>
</protein>
<dbReference type="InterPro" id="IPR043129">
    <property type="entry name" value="ATPase_NBD"/>
</dbReference>
<dbReference type="OrthoDB" id="4083144at2"/>
<evidence type="ECO:0000313" key="3">
    <source>
        <dbReference type="EMBL" id="KFI59733.1"/>
    </source>
</evidence>
<dbReference type="InterPro" id="IPR036388">
    <property type="entry name" value="WH-like_DNA-bd_sf"/>
</dbReference>
<dbReference type="InterPro" id="IPR000600">
    <property type="entry name" value="ROK"/>
</dbReference>
<sequence length="426" mass="45928">MLQTAAPSPFSTQLSPTAQPTASSATTAPLNTTAPPSSAEPSATPAQSRLFARPQPLPSRDAVFNLLIDGMPRTRRAIGEQLAMSAPTVAAALQQIEQAGLLQRTGHDESTGGRRPDMFTIATDGHVVVGVSMRRTMLTCMAVDLAGNLVARRRVPLPYRNEQLYYHRAGTLLSDFLADLKGSPHVLGIAVCVSGAATIDEDGITFTHDEERGSCRIPLTMLNEALRRPVSLVGCGEARAMARLREDGPRDAWYVTLGRHVGATLVLDGRIHRPRGAVSNEAVGHMTLVPGGKPCQCGRSGCANAYCGLAMLPEEGESLPGFFSVLEQGELHHRQRMDEWMDHFSTVLSNLRACVDVDIVIVGEAAQYLDEHDVLRLYERVCERCGTRQFSLTLAPEDDGDDVRGAALLVLSQHLREPAALLNGLA</sequence>
<dbReference type="Pfam" id="PF00480">
    <property type="entry name" value="ROK"/>
    <property type="match status" value="1"/>
</dbReference>
<dbReference type="Proteomes" id="UP000029074">
    <property type="component" value="Unassembled WGS sequence"/>
</dbReference>
<dbReference type="SUPFAM" id="SSF53067">
    <property type="entry name" value="Actin-like ATPase domain"/>
    <property type="match status" value="1"/>
</dbReference>
<dbReference type="EMBL" id="JGYW01000002">
    <property type="protein sequence ID" value="KFI59733.1"/>
    <property type="molecule type" value="Genomic_DNA"/>
</dbReference>
<accession>A0A087ALT3</accession>
<comment type="similarity">
    <text evidence="1">Belongs to the ROK (NagC/XylR) family.</text>
</comment>
<evidence type="ECO:0000256" key="1">
    <source>
        <dbReference type="ARBA" id="ARBA00006479"/>
    </source>
</evidence>
<reference evidence="3 4" key="1">
    <citation type="submission" date="2014-03" db="EMBL/GenBank/DDBJ databases">
        <title>Genomics of Bifidobacteria.</title>
        <authorList>
            <person name="Ventura M."/>
            <person name="Milani C."/>
            <person name="Lugli G.A."/>
        </authorList>
    </citation>
    <scope>NUCLEOTIDE SEQUENCE [LARGE SCALE GENOMIC DNA]</scope>
    <source>
        <strain evidence="3 4">LMG 11596</strain>
    </source>
</reference>
<dbReference type="PANTHER" id="PTHR18964:SF149">
    <property type="entry name" value="BIFUNCTIONAL UDP-N-ACETYLGLUCOSAMINE 2-EPIMERASE_N-ACETYLMANNOSAMINE KINASE"/>
    <property type="match status" value="1"/>
</dbReference>
<proteinExistence type="inferred from homology"/>
<feature type="region of interest" description="Disordered" evidence="2">
    <location>
        <begin position="1"/>
        <end position="55"/>
    </location>
</feature>
<dbReference type="Gene3D" id="1.10.10.10">
    <property type="entry name" value="Winged helix-like DNA-binding domain superfamily/Winged helix DNA-binding domain"/>
    <property type="match status" value="1"/>
</dbReference>